<dbReference type="AlphaFoldDB" id="A0A0F9HV21"/>
<accession>A0A0F9HV21</accession>
<gene>
    <name evidence="2" type="ORF">LCGC14_1657560</name>
</gene>
<feature type="compositionally biased region" description="Basic and acidic residues" evidence="1">
    <location>
        <begin position="16"/>
        <end position="29"/>
    </location>
</feature>
<organism evidence="2">
    <name type="scientific">marine sediment metagenome</name>
    <dbReference type="NCBI Taxonomy" id="412755"/>
    <lineage>
        <taxon>unclassified sequences</taxon>
        <taxon>metagenomes</taxon>
        <taxon>ecological metagenomes</taxon>
    </lineage>
</organism>
<evidence type="ECO:0000313" key="2">
    <source>
        <dbReference type="EMBL" id="KKM19251.1"/>
    </source>
</evidence>
<evidence type="ECO:0000256" key="1">
    <source>
        <dbReference type="SAM" id="MobiDB-lite"/>
    </source>
</evidence>
<reference evidence="2" key="1">
    <citation type="journal article" date="2015" name="Nature">
        <title>Complex archaea that bridge the gap between prokaryotes and eukaryotes.</title>
        <authorList>
            <person name="Spang A."/>
            <person name="Saw J.H."/>
            <person name="Jorgensen S.L."/>
            <person name="Zaremba-Niedzwiedzka K."/>
            <person name="Martijn J."/>
            <person name="Lind A.E."/>
            <person name="van Eijk R."/>
            <person name="Schleper C."/>
            <person name="Guy L."/>
            <person name="Ettema T.J."/>
        </authorList>
    </citation>
    <scope>NUCLEOTIDE SEQUENCE</scope>
</reference>
<protein>
    <submittedName>
        <fullName evidence="2">Uncharacterized protein</fullName>
    </submittedName>
</protein>
<comment type="caution">
    <text evidence="2">The sequence shown here is derived from an EMBL/GenBank/DDBJ whole genome shotgun (WGS) entry which is preliminary data.</text>
</comment>
<proteinExistence type="predicted"/>
<dbReference type="EMBL" id="LAZR01014034">
    <property type="protein sequence ID" value="KKM19251.1"/>
    <property type="molecule type" value="Genomic_DNA"/>
</dbReference>
<feature type="region of interest" description="Disordered" evidence="1">
    <location>
        <begin position="1"/>
        <end position="60"/>
    </location>
</feature>
<sequence>MEETRQGVGMAILEEAGERSSGERSETERSGGASSKIARPAAEGVEATTTVPPDPEVPAQARRRKYTAGYKLAIASNNGCFWPGIRSLNR</sequence>
<name>A0A0F9HV21_9ZZZZ</name>